<evidence type="ECO:0000259" key="2">
    <source>
        <dbReference type="PROSITE" id="PS51704"/>
    </source>
</evidence>
<keyword evidence="1" id="KW-1133">Transmembrane helix</keyword>
<evidence type="ECO:0000313" key="4">
    <source>
        <dbReference type="Proteomes" id="UP001516400"/>
    </source>
</evidence>
<keyword evidence="1" id="KW-0812">Transmembrane</keyword>
<name>A0ABD2NJ31_9CUCU</name>
<protein>
    <recommendedName>
        <fullName evidence="2">GP-PDE domain-containing protein</fullName>
    </recommendedName>
</protein>
<reference evidence="3 4" key="1">
    <citation type="journal article" date="2021" name="BMC Biol.">
        <title>Horizontally acquired antibacterial genes associated with adaptive radiation of ladybird beetles.</title>
        <authorList>
            <person name="Li H.S."/>
            <person name="Tang X.F."/>
            <person name="Huang Y.H."/>
            <person name="Xu Z.Y."/>
            <person name="Chen M.L."/>
            <person name="Du X.Y."/>
            <person name="Qiu B.Y."/>
            <person name="Chen P.T."/>
            <person name="Zhang W."/>
            <person name="Slipinski A."/>
            <person name="Escalona H.E."/>
            <person name="Waterhouse R.M."/>
            <person name="Zwick A."/>
            <person name="Pang H."/>
        </authorList>
    </citation>
    <scope>NUCLEOTIDE SEQUENCE [LARGE SCALE GENOMIC DNA]</scope>
    <source>
        <strain evidence="3">SYSU2018</strain>
    </source>
</reference>
<feature type="transmembrane region" description="Helical" evidence="1">
    <location>
        <begin position="235"/>
        <end position="252"/>
    </location>
</feature>
<feature type="transmembrane region" description="Helical" evidence="1">
    <location>
        <begin position="5"/>
        <end position="23"/>
    </location>
</feature>
<dbReference type="SUPFAM" id="SSF51695">
    <property type="entry name" value="PLC-like phosphodiesterases"/>
    <property type="match status" value="1"/>
</dbReference>
<dbReference type="PANTHER" id="PTHR46320">
    <property type="entry name" value="GLYCEROPHOSPHODIESTER PHOSPHODIESTERASE 1"/>
    <property type="match status" value="1"/>
</dbReference>
<comment type="caution">
    <text evidence="3">The sequence shown here is derived from an EMBL/GenBank/DDBJ whole genome shotgun (WGS) entry which is preliminary data.</text>
</comment>
<evidence type="ECO:0000313" key="3">
    <source>
        <dbReference type="EMBL" id="KAL3278619.1"/>
    </source>
</evidence>
<dbReference type="PROSITE" id="PS51704">
    <property type="entry name" value="GP_PDE"/>
    <property type="match status" value="1"/>
</dbReference>
<dbReference type="Proteomes" id="UP001516400">
    <property type="component" value="Unassembled WGS sequence"/>
</dbReference>
<accession>A0ABD2NJ31</accession>
<dbReference type="PROSITE" id="PS50007">
    <property type="entry name" value="PIPLC_X_DOMAIN"/>
    <property type="match status" value="1"/>
</dbReference>
<organism evidence="3 4">
    <name type="scientific">Cryptolaemus montrouzieri</name>
    <dbReference type="NCBI Taxonomy" id="559131"/>
    <lineage>
        <taxon>Eukaryota</taxon>
        <taxon>Metazoa</taxon>
        <taxon>Ecdysozoa</taxon>
        <taxon>Arthropoda</taxon>
        <taxon>Hexapoda</taxon>
        <taxon>Insecta</taxon>
        <taxon>Pterygota</taxon>
        <taxon>Neoptera</taxon>
        <taxon>Endopterygota</taxon>
        <taxon>Coleoptera</taxon>
        <taxon>Polyphaga</taxon>
        <taxon>Cucujiformia</taxon>
        <taxon>Coccinelloidea</taxon>
        <taxon>Coccinellidae</taxon>
        <taxon>Scymninae</taxon>
        <taxon>Scymnini</taxon>
        <taxon>Cryptolaemus</taxon>
    </lineage>
</organism>
<keyword evidence="4" id="KW-1185">Reference proteome</keyword>
<gene>
    <name evidence="3" type="ORF">HHI36_016159</name>
</gene>
<proteinExistence type="predicted"/>
<dbReference type="Pfam" id="PF03009">
    <property type="entry name" value="GDPD"/>
    <property type="match status" value="1"/>
</dbReference>
<feature type="domain" description="GP-PDE" evidence="2">
    <location>
        <begin position="81"/>
        <end position="353"/>
    </location>
</feature>
<sequence>MSEFIFMRTLYCTFVVALYYGSISLLSQFFTSCIPFGLIFVLSILGLIYYYRVPPPNEKDVEAVLGKDLPNVTLPKTEYVVTQVAHRGAGLDVPEHTAEAYKYCKEKGCNFIEFDVSLTADGIPVVFHDKSTERVSNRILEISKTKYKDLKDVNISEKHPHRDRFQPSGIQTLEETVAQLLANGQRMFIDVKNRDGRLVNIILDLYKRHPELYTKAIVTSFFASMIYQIRRRNPRIIGAIAWCPHVFYYAFTESSSNSSWLKKNILHMLDTIYEWLLPRFTYFLIGLSVILLHRYSISIKSIWDWRKKRGVRVMAWTVNNPAEKKYCTEVLKIPYLTDTFDDQDSSQLDKQMTYFES</sequence>
<feature type="transmembrane region" description="Helical" evidence="1">
    <location>
        <begin position="272"/>
        <end position="292"/>
    </location>
</feature>
<dbReference type="EMBL" id="JABFTP020000124">
    <property type="protein sequence ID" value="KAL3278619.1"/>
    <property type="molecule type" value="Genomic_DNA"/>
</dbReference>
<keyword evidence="1" id="KW-0472">Membrane</keyword>
<dbReference type="Gene3D" id="3.20.20.190">
    <property type="entry name" value="Phosphatidylinositol (PI) phosphodiesterase"/>
    <property type="match status" value="1"/>
</dbReference>
<dbReference type="InterPro" id="IPR030395">
    <property type="entry name" value="GP_PDE_dom"/>
</dbReference>
<dbReference type="PANTHER" id="PTHR46320:SF1">
    <property type="entry name" value="GLYCEROPHOSPHODIESTER PHOSPHODIESTERASE 1"/>
    <property type="match status" value="1"/>
</dbReference>
<feature type="transmembrane region" description="Helical" evidence="1">
    <location>
        <begin position="29"/>
        <end position="51"/>
    </location>
</feature>
<dbReference type="AlphaFoldDB" id="A0ABD2NJ31"/>
<evidence type="ECO:0000256" key="1">
    <source>
        <dbReference type="SAM" id="Phobius"/>
    </source>
</evidence>
<dbReference type="InterPro" id="IPR017946">
    <property type="entry name" value="PLC-like_Pdiesterase_TIM-brl"/>
</dbReference>